<feature type="compositionally biased region" description="Polar residues" evidence="4">
    <location>
        <begin position="386"/>
        <end position="396"/>
    </location>
</feature>
<dbReference type="InterPro" id="IPR011011">
    <property type="entry name" value="Znf_FYVE_PHD"/>
</dbReference>
<evidence type="ECO:0000256" key="2">
    <source>
        <dbReference type="ARBA" id="ARBA00022771"/>
    </source>
</evidence>
<comment type="caution">
    <text evidence="6">The sequence shown here is derived from an EMBL/GenBank/DDBJ whole genome shotgun (WGS) entry which is preliminary data.</text>
</comment>
<dbReference type="InterPro" id="IPR013083">
    <property type="entry name" value="Znf_RING/FYVE/PHD"/>
</dbReference>
<feature type="compositionally biased region" description="Low complexity" evidence="4">
    <location>
        <begin position="632"/>
        <end position="647"/>
    </location>
</feature>
<evidence type="ECO:0000259" key="5">
    <source>
        <dbReference type="SMART" id="SM00249"/>
    </source>
</evidence>
<feature type="compositionally biased region" description="Polar residues" evidence="4">
    <location>
        <begin position="66"/>
        <end position="82"/>
    </location>
</feature>
<dbReference type="OrthoDB" id="5863171at2759"/>
<evidence type="ECO:0000256" key="4">
    <source>
        <dbReference type="SAM" id="MobiDB-lite"/>
    </source>
</evidence>
<accession>A0A9P6I2J3</accession>
<feature type="region of interest" description="Disordered" evidence="4">
    <location>
        <begin position="132"/>
        <end position="205"/>
    </location>
</feature>
<dbReference type="Gene3D" id="3.30.40.10">
    <property type="entry name" value="Zinc/RING finger domain, C3HC4 (zinc finger)"/>
    <property type="match status" value="1"/>
</dbReference>
<feature type="domain" description="Zinc finger PHD-type" evidence="5">
    <location>
        <begin position="208"/>
        <end position="258"/>
    </location>
</feature>
<dbReference type="SUPFAM" id="SSF57903">
    <property type="entry name" value="FYVE/PHD zinc finger"/>
    <property type="match status" value="1"/>
</dbReference>
<dbReference type="GeneID" id="62164675"/>
<sequence length="678" mass="72950">MENGSMFASSGPSTRFGEESGSGETNPDSVYSQPAERPGITAARSDQAIFKTPVVFNGQTAGHAPSTPSRYHQQFSATTQLILSRIKNGSGSSSSATPSDFSSAALPTPAKATYEDVRRRVVQNLVTTPTVAMPQTPANKTGTQPFRNLNSPPSATSPAVGGKRKRGVEDHDARRNATRSAPTAEPAVVLPPAPKQPPKRRRIKDETKCNKCQRTSYTEANVIIACACGEAWHQLCHEPQITEDTARNRASFKCGTCIQEDKDQAAYQVELAKWRELKQEQAGLKKQQNEVARMRERRLANLPGFIKPELVGFEAGDASMEARREYFDDLRRTDLINLLSFSDQIKPGLLVDILTSVSKKHPDLPIFSAPDWAQPKVVASPQTNVLKNGTGNQLRSKVSKQRSKTGGVRKILKTAPAAANAEAAEDEDDDVLPPSWSKAGQGLYATLPPEKEDVHYLVDDNDEEGCSHFFDPSGRQDEAPVKTTGDVQTAHAAGWPLSTAENREHTRDGEGSSKGPEDTDEGDSSTDGSNKGNDGRNPKAPVRPRIILKVKGSSNSAAAQNPTAAGPAVIQVKTGGNKPKAPKKRKTSAGSPDSPPAIEANGTKPKAQQKRKTSAGSSADKRGKTTKRGKKAPAAPAVPAQTSPAQPRFRTTRRSLEASAYVPEYTSSKAARDLEPWF</sequence>
<feature type="compositionally biased region" description="Polar residues" evidence="4">
    <location>
        <begin position="1"/>
        <end position="13"/>
    </location>
</feature>
<feature type="region of interest" description="Disordered" evidence="4">
    <location>
        <begin position="465"/>
        <end position="678"/>
    </location>
</feature>
<dbReference type="SMART" id="SM00249">
    <property type="entry name" value="PHD"/>
    <property type="match status" value="1"/>
</dbReference>
<dbReference type="EMBL" id="JAATWM020000030">
    <property type="protein sequence ID" value="KAF9873776.1"/>
    <property type="molecule type" value="Genomic_DNA"/>
</dbReference>
<gene>
    <name evidence="6" type="ORF">CkaCkLH20_08886</name>
</gene>
<reference evidence="6" key="2">
    <citation type="submission" date="2020-11" db="EMBL/GenBank/DDBJ databases">
        <title>Whole genome sequencing of Colletotrichum sp.</title>
        <authorList>
            <person name="Li H."/>
        </authorList>
    </citation>
    <scope>NUCLEOTIDE SEQUENCE</scope>
    <source>
        <strain evidence="6">CkLH20</strain>
    </source>
</reference>
<keyword evidence="7" id="KW-1185">Reference proteome</keyword>
<dbReference type="Proteomes" id="UP000781932">
    <property type="component" value="Unassembled WGS sequence"/>
</dbReference>
<dbReference type="AlphaFoldDB" id="A0A9P6I2J3"/>
<proteinExistence type="predicted"/>
<evidence type="ECO:0000256" key="3">
    <source>
        <dbReference type="ARBA" id="ARBA00022833"/>
    </source>
</evidence>
<name>A0A9P6I2J3_9PEZI</name>
<feature type="compositionally biased region" description="Low complexity" evidence="4">
    <location>
        <begin position="90"/>
        <end position="105"/>
    </location>
</feature>
<dbReference type="GO" id="GO:0008270">
    <property type="term" value="F:zinc ion binding"/>
    <property type="evidence" value="ECO:0007669"/>
    <property type="project" value="UniProtKB-KW"/>
</dbReference>
<feature type="compositionally biased region" description="Low complexity" evidence="4">
    <location>
        <begin position="553"/>
        <end position="568"/>
    </location>
</feature>
<reference evidence="6" key="1">
    <citation type="submission" date="2020-03" db="EMBL/GenBank/DDBJ databases">
        <authorList>
            <person name="He L."/>
        </authorList>
    </citation>
    <scope>NUCLEOTIDE SEQUENCE</scope>
    <source>
        <strain evidence="6">CkLH20</strain>
    </source>
</reference>
<evidence type="ECO:0000313" key="7">
    <source>
        <dbReference type="Proteomes" id="UP000781932"/>
    </source>
</evidence>
<keyword evidence="2" id="KW-0863">Zinc-finger</keyword>
<evidence type="ECO:0000313" key="6">
    <source>
        <dbReference type="EMBL" id="KAF9873776.1"/>
    </source>
</evidence>
<feature type="region of interest" description="Disordered" evidence="4">
    <location>
        <begin position="1"/>
        <end position="107"/>
    </location>
</feature>
<dbReference type="InterPro" id="IPR001965">
    <property type="entry name" value="Znf_PHD"/>
</dbReference>
<keyword evidence="3" id="KW-0862">Zinc</keyword>
<organism evidence="6 7">
    <name type="scientific">Colletotrichum karsti</name>
    <dbReference type="NCBI Taxonomy" id="1095194"/>
    <lineage>
        <taxon>Eukaryota</taxon>
        <taxon>Fungi</taxon>
        <taxon>Dikarya</taxon>
        <taxon>Ascomycota</taxon>
        <taxon>Pezizomycotina</taxon>
        <taxon>Sordariomycetes</taxon>
        <taxon>Hypocreomycetidae</taxon>
        <taxon>Glomerellales</taxon>
        <taxon>Glomerellaceae</taxon>
        <taxon>Colletotrichum</taxon>
        <taxon>Colletotrichum boninense species complex</taxon>
    </lineage>
</organism>
<evidence type="ECO:0000256" key="1">
    <source>
        <dbReference type="ARBA" id="ARBA00022723"/>
    </source>
</evidence>
<feature type="region of interest" description="Disordered" evidence="4">
    <location>
        <begin position="386"/>
        <end position="443"/>
    </location>
</feature>
<feature type="compositionally biased region" description="Basic and acidic residues" evidence="4">
    <location>
        <begin position="501"/>
        <end position="517"/>
    </location>
</feature>
<feature type="compositionally biased region" description="Polar residues" evidence="4">
    <location>
        <begin position="22"/>
        <end position="32"/>
    </location>
</feature>
<keyword evidence="1" id="KW-0479">Metal-binding</keyword>
<feature type="compositionally biased region" description="Polar residues" evidence="4">
    <location>
        <begin position="136"/>
        <end position="157"/>
    </location>
</feature>
<protein>
    <submittedName>
        <fullName evidence="6">Phd finger domain-containing protein</fullName>
    </submittedName>
</protein>
<dbReference type="RefSeq" id="XP_038743237.1">
    <property type="nucleotide sequence ID" value="XM_038891601.1"/>
</dbReference>